<comment type="caution">
    <text evidence="2">The sequence shown here is derived from an EMBL/GenBank/DDBJ whole genome shotgun (WGS) entry which is preliminary data.</text>
</comment>
<evidence type="ECO:0008006" key="4">
    <source>
        <dbReference type="Google" id="ProtNLM"/>
    </source>
</evidence>
<dbReference type="EMBL" id="SMSE01000001">
    <property type="protein sequence ID" value="TDG15423.1"/>
    <property type="molecule type" value="Genomic_DNA"/>
</dbReference>
<dbReference type="Proteomes" id="UP000295554">
    <property type="component" value="Unassembled WGS sequence"/>
</dbReference>
<feature type="chain" id="PRO_5020528474" description="Outer membrane protein beta-barrel domain-containing protein" evidence="1">
    <location>
        <begin position="29"/>
        <end position="264"/>
    </location>
</feature>
<evidence type="ECO:0000256" key="1">
    <source>
        <dbReference type="SAM" id="SignalP"/>
    </source>
</evidence>
<evidence type="ECO:0000313" key="2">
    <source>
        <dbReference type="EMBL" id="TDG15423.1"/>
    </source>
</evidence>
<dbReference type="SUPFAM" id="SSF56935">
    <property type="entry name" value="Porins"/>
    <property type="match status" value="1"/>
</dbReference>
<accession>A0A4R5LVG3</accession>
<gene>
    <name evidence="2" type="ORF">E2F43_04110</name>
</gene>
<name>A0A4R5LVG3_9GAMM</name>
<dbReference type="AlphaFoldDB" id="A0A4R5LVG3"/>
<proteinExistence type="predicted"/>
<organism evidence="2 3">
    <name type="scientific">Seongchinamella unica</name>
    <dbReference type="NCBI Taxonomy" id="2547392"/>
    <lineage>
        <taxon>Bacteria</taxon>
        <taxon>Pseudomonadati</taxon>
        <taxon>Pseudomonadota</taxon>
        <taxon>Gammaproteobacteria</taxon>
        <taxon>Cellvibrionales</taxon>
        <taxon>Halieaceae</taxon>
        <taxon>Seongchinamella</taxon>
    </lineage>
</organism>
<keyword evidence="1" id="KW-0732">Signal</keyword>
<sequence length="264" mass="29764">MKPFLTFNTRTCFTVVLLALGIPAQAAADERWEFTLSPLYLWAKNIEGKSAVGERETPLELDFRDDILDNLDSAYAFHFEARKNNLTLYAEYNNAKLKPTTVANVGPVEIQTDIEFEDTLWEAGALWAFAQSGDSTWELLGAIRYAEHDIDMEISRSGGPGIVPLPDKLRAGDDWWQGVAGLRYTFHVTDRWSWRLRGDYGYGDSDNSSLHGAVFLNYRFNDWGSIFGGYRYLDTDYDNGRSATGGYVFDGDQQGPALGLNVYF</sequence>
<keyword evidence="3" id="KW-1185">Reference proteome</keyword>
<reference evidence="2 3" key="1">
    <citation type="submission" date="2019-03" db="EMBL/GenBank/DDBJ databases">
        <title>Seongchinamella monodicae gen. nov., sp. nov., a novel member of the Gammaproteobacteria isolated from a tidal mudflat of beach.</title>
        <authorList>
            <person name="Yang H.G."/>
            <person name="Kang J.W."/>
            <person name="Lee S.D."/>
        </authorList>
    </citation>
    <scope>NUCLEOTIDE SEQUENCE [LARGE SCALE GENOMIC DNA]</scope>
    <source>
        <strain evidence="2 3">GH4-78</strain>
    </source>
</reference>
<protein>
    <recommendedName>
        <fullName evidence="4">Outer membrane protein beta-barrel domain-containing protein</fullName>
    </recommendedName>
</protein>
<dbReference type="OrthoDB" id="5733324at2"/>
<dbReference type="RefSeq" id="WP_133209812.1">
    <property type="nucleotide sequence ID" value="NZ_SMSE01000001.1"/>
</dbReference>
<evidence type="ECO:0000313" key="3">
    <source>
        <dbReference type="Proteomes" id="UP000295554"/>
    </source>
</evidence>
<feature type="signal peptide" evidence="1">
    <location>
        <begin position="1"/>
        <end position="28"/>
    </location>
</feature>